<accession>A0ABV6U5G8</accession>
<dbReference type="InterPro" id="IPR001962">
    <property type="entry name" value="Asn_synthase"/>
</dbReference>
<comment type="pathway">
    <text evidence="1">Amino-acid biosynthesis; L-asparagine biosynthesis; L-asparagine from L-aspartate (L-Gln route): step 1/1.</text>
</comment>
<evidence type="ECO:0000259" key="5">
    <source>
        <dbReference type="Pfam" id="PF00733"/>
    </source>
</evidence>
<organism evidence="6 7">
    <name type="scientific">Sphaerimonospora cavernae</name>
    <dbReference type="NCBI Taxonomy" id="1740611"/>
    <lineage>
        <taxon>Bacteria</taxon>
        <taxon>Bacillati</taxon>
        <taxon>Actinomycetota</taxon>
        <taxon>Actinomycetes</taxon>
        <taxon>Streptosporangiales</taxon>
        <taxon>Streptosporangiaceae</taxon>
        <taxon>Sphaerimonospora</taxon>
    </lineage>
</organism>
<evidence type="ECO:0000313" key="7">
    <source>
        <dbReference type="Proteomes" id="UP001589870"/>
    </source>
</evidence>
<dbReference type="InterPro" id="IPR029055">
    <property type="entry name" value="Ntn_hydrolases_N"/>
</dbReference>
<evidence type="ECO:0000256" key="4">
    <source>
        <dbReference type="ARBA" id="ARBA00048741"/>
    </source>
</evidence>
<keyword evidence="7" id="KW-1185">Reference proteome</keyword>
<evidence type="ECO:0000256" key="1">
    <source>
        <dbReference type="ARBA" id="ARBA00005187"/>
    </source>
</evidence>
<feature type="domain" description="Asparagine synthetase" evidence="5">
    <location>
        <begin position="203"/>
        <end position="593"/>
    </location>
</feature>
<comment type="caution">
    <text evidence="6">The sequence shown here is derived from an EMBL/GenBank/DDBJ whole genome shotgun (WGS) entry which is preliminary data.</text>
</comment>
<dbReference type="Gene3D" id="3.40.50.620">
    <property type="entry name" value="HUPs"/>
    <property type="match status" value="1"/>
</dbReference>
<dbReference type="SUPFAM" id="SSF52402">
    <property type="entry name" value="Adenine nucleotide alpha hydrolases-like"/>
    <property type="match status" value="1"/>
</dbReference>
<reference evidence="6 7" key="1">
    <citation type="submission" date="2024-09" db="EMBL/GenBank/DDBJ databases">
        <authorList>
            <person name="Sun Q."/>
            <person name="Mori K."/>
        </authorList>
    </citation>
    <scope>NUCLEOTIDE SEQUENCE [LARGE SCALE GENOMIC DNA]</scope>
    <source>
        <strain evidence="6 7">TBRC 1851</strain>
    </source>
</reference>
<dbReference type="RefSeq" id="WP_394301834.1">
    <property type="nucleotide sequence ID" value="NZ_JBHMQT010000033.1"/>
</dbReference>
<dbReference type="NCBIfam" id="NF033561">
    <property type="entry name" value="macrolact_Ik_Al"/>
    <property type="match status" value="1"/>
</dbReference>
<gene>
    <name evidence="6" type="ORF">ACFHYQ_15430</name>
</gene>
<keyword evidence="3" id="KW-0028">Amino-acid biosynthesis</keyword>
<evidence type="ECO:0000256" key="3">
    <source>
        <dbReference type="ARBA" id="ARBA00022888"/>
    </source>
</evidence>
<comment type="catalytic activity">
    <reaction evidence="4">
        <text>L-aspartate + L-glutamine + ATP + H2O = L-asparagine + L-glutamate + AMP + diphosphate + H(+)</text>
        <dbReference type="Rhea" id="RHEA:12228"/>
        <dbReference type="ChEBI" id="CHEBI:15377"/>
        <dbReference type="ChEBI" id="CHEBI:15378"/>
        <dbReference type="ChEBI" id="CHEBI:29985"/>
        <dbReference type="ChEBI" id="CHEBI:29991"/>
        <dbReference type="ChEBI" id="CHEBI:30616"/>
        <dbReference type="ChEBI" id="CHEBI:33019"/>
        <dbReference type="ChEBI" id="CHEBI:58048"/>
        <dbReference type="ChEBI" id="CHEBI:58359"/>
        <dbReference type="ChEBI" id="CHEBI:456215"/>
        <dbReference type="EC" id="6.3.5.4"/>
    </reaction>
</comment>
<dbReference type="Gene3D" id="3.60.20.10">
    <property type="entry name" value="Glutamine Phosphoribosylpyrophosphate, subunit 1, domain 1"/>
    <property type="match status" value="1"/>
</dbReference>
<protein>
    <recommendedName>
        <fullName evidence="2">asparagine synthase (glutamine-hydrolyzing)</fullName>
        <ecNumber evidence="2">6.3.5.4</ecNumber>
    </recommendedName>
</protein>
<dbReference type="PANTHER" id="PTHR43284:SF1">
    <property type="entry name" value="ASPARAGINE SYNTHETASE"/>
    <property type="match status" value="1"/>
</dbReference>
<dbReference type="Pfam" id="PF00733">
    <property type="entry name" value="Asn_synthase"/>
    <property type="match status" value="1"/>
</dbReference>
<dbReference type="InterPro" id="IPR014729">
    <property type="entry name" value="Rossmann-like_a/b/a_fold"/>
</dbReference>
<dbReference type="InterPro" id="IPR051786">
    <property type="entry name" value="ASN_synthetase/amidase"/>
</dbReference>
<proteinExistence type="predicted"/>
<dbReference type="Proteomes" id="UP001589870">
    <property type="component" value="Unassembled WGS sequence"/>
</dbReference>
<dbReference type="SUPFAM" id="SSF56235">
    <property type="entry name" value="N-terminal nucleophile aminohydrolases (Ntn hydrolases)"/>
    <property type="match status" value="1"/>
</dbReference>
<sequence length="618" mass="65733">MRWFAGWVPGSDSVDVVLPTPVGSRRIWAGTHPLWTAGDWSGERVRTVQVDGCQIAALGVCLATDAELAAAVTDAQQAGDYARLAKLPGNCVIVVADEQAVSIVTDLAGLHPVFYTRWAGGFWFASSPLPLADLIGAGPDLDWMTSTLLCADVPQAAEGRSSFTRVRRSRPGHVLVLGEGEPTQHPIPLQLGGTSFEDGAAALRAALITAAGRRVEMWPEMTADLSGGLDSSTLALLAAACLPSQLPAVTYVDPLSGSVDDLTYAEMCARSAPGLRHVVVHGDDTCLPFLDLDAAPLLDEPSQEVLLVARTRSRLAPALEHGSQAHLSGDGGDAVLVGPLPYLADLVRTGRIRDLLREAGSWARLRHRPAHAMVAAAVRLARTSYADALGQVTRRLRAGGPHRRRGVEDYLTWCSVSPTAAWAPAPVRHRLADHVDEIRQSADYKIGGDEAAMATLQWNGGASRAFEQLADQLGVPVHVPFLDNQVIAACMGVTVADRTTTAAAKPLLAAAVDGMVPAELLTRRTKGDYTACVYAGLRQAAPHLRALLRAPLLAEHGLIDPAPLTLALDDAINGQNVPLPALGDVVAAELWLRRIHQPRPDFWATHVQEVHHAATGTR</sequence>
<dbReference type="EC" id="6.3.5.4" evidence="2"/>
<name>A0ABV6U5G8_9ACTN</name>
<dbReference type="PANTHER" id="PTHR43284">
    <property type="entry name" value="ASPARAGINE SYNTHETASE (GLUTAMINE-HYDROLYZING)"/>
    <property type="match status" value="1"/>
</dbReference>
<keyword evidence="3" id="KW-0061">Asparagine biosynthesis</keyword>
<dbReference type="EMBL" id="JBHMQT010000033">
    <property type="protein sequence ID" value="MFC0863694.1"/>
    <property type="molecule type" value="Genomic_DNA"/>
</dbReference>
<evidence type="ECO:0000313" key="6">
    <source>
        <dbReference type="EMBL" id="MFC0863694.1"/>
    </source>
</evidence>
<evidence type="ECO:0000256" key="2">
    <source>
        <dbReference type="ARBA" id="ARBA00012737"/>
    </source>
</evidence>